<reference evidence="3 4" key="1">
    <citation type="submission" date="2022-06" db="EMBL/GenBank/DDBJ databases">
        <title>Isolation of gut microbiota from human fecal samples.</title>
        <authorList>
            <person name="Pamer E.G."/>
            <person name="Barat B."/>
            <person name="Waligurski E."/>
            <person name="Medina S."/>
            <person name="Paddock L."/>
            <person name="Mostad J."/>
        </authorList>
    </citation>
    <scope>NUCLEOTIDE SEQUENCE [LARGE SCALE GENOMIC DNA]</scope>
    <source>
        <strain evidence="3 4">DFI.9.73</strain>
    </source>
</reference>
<dbReference type="EMBL" id="JANFZH010000040">
    <property type="protein sequence ID" value="MCQ4841172.1"/>
    <property type="molecule type" value="Genomic_DNA"/>
</dbReference>
<evidence type="ECO:0000313" key="3">
    <source>
        <dbReference type="EMBL" id="MCQ4841172.1"/>
    </source>
</evidence>
<proteinExistence type="predicted"/>
<sequence>MKKKERQDKLKLWQERLEKNEAAYEEKLAKMDRRESVYRGARELSRKVAGDRKSKAAHVRNLTAELIEAQVNSSIPQPKVTAKRKGDEKKAKLIEDMLRNELDRLPFETLNDQMERTVPIQGGGMFLVEWDNTQRTHSTVGELEVSVLHPKQIIPQNGVYTGVEDMDYLILKLPQTKEYLKRRYGVDLAEETEQEPEVKSAGSWEAADDMVTQYVAYYRNEKGGIGLYSWVNGRELEDLPDYQARRVRRCAACGEPEPLEGESCPKCGGKDWTEAEEEYEQIPPGAVRSDGTPVIPAELLETLYGGLQEGEKELPEAAPSARETGKLFPESGIPGLEHPEASAGMRDAEKLFLENGLPEQEYPEASIRTRDAGELFPVSEGAAPQWGASSTDRSGSGETRERAATPALVEYYKPNLFPVILQRNVSLYGEFLGDSDVDKIEDQQNTANRIESKIVEKLVKSGSYLVLPDDASIRADAEEMKVIRPGTPAAAQMIAVKDMEGNISQDLTYLQQVYEEARQIIGVTDSFQGRRDATATSGKAKEFSAAQAAGRLESKRVMKDAAYARLFEAMFKFKLAYADEARPVKARDLSGNSVYEEFNRYDFLEQDEAGEWYWNDQFLFSCDNSAPLANNREAMWQETRMNLQSGAFGDPSQLETLLLFWMKMELLHYPGAGETKQYLENRLTEQKQQLAQMQQMQQAQQAQVQARQQEAQQVPGSPGTGAPGLGKAGGMPGGMQRPQDGAAEDRTRLRQPGF</sequence>
<keyword evidence="4" id="KW-1185">Reference proteome</keyword>
<organism evidence="3 4">
    <name type="scientific">Neglectibacter timonensis</name>
    <dbReference type="NCBI Taxonomy" id="1776382"/>
    <lineage>
        <taxon>Bacteria</taxon>
        <taxon>Bacillati</taxon>
        <taxon>Bacillota</taxon>
        <taxon>Clostridia</taxon>
        <taxon>Eubacteriales</taxon>
        <taxon>Oscillospiraceae</taxon>
        <taxon>Neglectibacter</taxon>
    </lineage>
</organism>
<feature type="region of interest" description="Disordered" evidence="2">
    <location>
        <begin position="35"/>
        <end position="55"/>
    </location>
</feature>
<name>A0ABT1S2K7_9FIRM</name>
<accession>A0ABT1S2K7</accession>
<dbReference type="GeneID" id="90530932"/>
<feature type="compositionally biased region" description="Low complexity" evidence="2">
    <location>
        <begin position="701"/>
        <end position="713"/>
    </location>
</feature>
<feature type="compositionally biased region" description="Polar residues" evidence="2">
    <location>
        <begin position="387"/>
        <end position="397"/>
    </location>
</feature>
<evidence type="ECO:0000313" key="4">
    <source>
        <dbReference type="Proteomes" id="UP001524473"/>
    </source>
</evidence>
<dbReference type="Proteomes" id="UP001524473">
    <property type="component" value="Unassembled WGS sequence"/>
</dbReference>
<dbReference type="Pfam" id="PF16510">
    <property type="entry name" value="P22_portal"/>
    <property type="match status" value="1"/>
</dbReference>
<feature type="region of interest" description="Disordered" evidence="2">
    <location>
        <begin position="701"/>
        <end position="754"/>
    </location>
</feature>
<dbReference type="RefSeq" id="WP_066859769.1">
    <property type="nucleotide sequence ID" value="NZ_CABKVV010000006.1"/>
</dbReference>
<evidence type="ECO:0000256" key="1">
    <source>
        <dbReference type="SAM" id="Coils"/>
    </source>
</evidence>
<feature type="compositionally biased region" description="Gly residues" evidence="2">
    <location>
        <begin position="718"/>
        <end position="733"/>
    </location>
</feature>
<feature type="region of interest" description="Disordered" evidence="2">
    <location>
        <begin position="380"/>
        <end position="401"/>
    </location>
</feature>
<feature type="compositionally biased region" description="Basic and acidic residues" evidence="2">
    <location>
        <begin position="35"/>
        <end position="54"/>
    </location>
</feature>
<evidence type="ECO:0000256" key="2">
    <source>
        <dbReference type="SAM" id="MobiDB-lite"/>
    </source>
</evidence>
<feature type="coiled-coil region" evidence="1">
    <location>
        <begin position="3"/>
        <end position="34"/>
    </location>
</feature>
<comment type="caution">
    <text evidence="3">The sequence shown here is derived from an EMBL/GenBank/DDBJ whole genome shotgun (WGS) entry which is preliminary data.</text>
</comment>
<gene>
    <name evidence="3" type="ORF">NE695_14750</name>
</gene>
<dbReference type="InterPro" id="IPR032427">
    <property type="entry name" value="P22_portal"/>
</dbReference>
<keyword evidence="1" id="KW-0175">Coiled coil</keyword>
<protein>
    <submittedName>
        <fullName evidence="3">Uncharacterized protein</fullName>
    </submittedName>
</protein>